<dbReference type="InterPro" id="IPR013747">
    <property type="entry name" value="ACP_syn_III_C"/>
</dbReference>
<dbReference type="PANTHER" id="PTHR31561">
    <property type="entry name" value="3-KETOACYL-COA SYNTHASE"/>
    <property type="match status" value="1"/>
</dbReference>
<protein>
    <recommendedName>
        <fullName evidence="2">Beta-ketoacyl-[acyl-carrier-protein] synthase III C-terminal domain-containing protein</fullName>
    </recommendedName>
</protein>
<sequence length="161" mass="18197">MVIAGEALRANITTVGPLVLSVTEQLRFLASLRGARVWKPYISEFKWAFEHFCIHASGRAVIDELQRSLGLSAAHVEASRMTLHRFGNTSSSSLWYELGYIEAKGRMCEGDRLWMIGFGSDFKCNSAVWRCLRTMGTPVDGPWSECIHRYPMQVPNMIKLL</sequence>
<name>A0AAV8QIJ5_ENSVE</name>
<proteinExistence type="predicted"/>
<reference evidence="3 4" key="1">
    <citation type="submission" date="2022-12" db="EMBL/GenBank/DDBJ databases">
        <title>Chromosome-scale assembly of the Ensete ventricosum genome.</title>
        <authorList>
            <person name="Dussert Y."/>
            <person name="Stocks J."/>
            <person name="Wendawek A."/>
            <person name="Woldeyes F."/>
            <person name="Nichols R.A."/>
            <person name="Borrell J.S."/>
        </authorList>
    </citation>
    <scope>NUCLEOTIDE SEQUENCE [LARGE SCALE GENOMIC DNA]</scope>
    <source>
        <strain evidence="4">cv. Maze</strain>
        <tissue evidence="3">Seeds</tissue>
    </source>
</reference>
<gene>
    <name evidence="3" type="ORF">OPV22_026630</name>
</gene>
<dbReference type="GO" id="GO:0006633">
    <property type="term" value="P:fatty acid biosynthetic process"/>
    <property type="evidence" value="ECO:0007669"/>
    <property type="project" value="InterPro"/>
</dbReference>
<dbReference type="SUPFAM" id="SSF53901">
    <property type="entry name" value="Thiolase-like"/>
    <property type="match status" value="1"/>
</dbReference>
<dbReference type="GO" id="GO:0016747">
    <property type="term" value="F:acyltransferase activity, transferring groups other than amino-acyl groups"/>
    <property type="evidence" value="ECO:0007669"/>
    <property type="project" value="InterPro"/>
</dbReference>
<dbReference type="Gene3D" id="3.40.47.10">
    <property type="match status" value="1"/>
</dbReference>
<organism evidence="3 4">
    <name type="scientific">Ensete ventricosum</name>
    <name type="common">Abyssinian banana</name>
    <name type="synonym">Musa ensete</name>
    <dbReference type="NCBI Taxonomy" id="4639"/>
    <lineage>
        <taxon>Eukaryota</taxon>
        <taxon>Viridiplantae</taxon>
        <taxon>Streptophyta</taxon>
        <taxon>Embryophyta</taxon>
        <taxon>Tracheophyta</taxon>
        <taxon>Spermatophyta</taxon>
        <taxon>Magnoliopsida</taxon>
        <taxon>Liliopsida</taxon>
        <taxon>Zingiberales</taxon>
        <taxon>Musaceae</taxon>
        <taxon>Ensete</taxon>
    </lineage>
</organism>
<keyword evidence="4" id="KW-1185">Reference proteome</keyword>
<evidence type="ECO:0000256" key="1">
    <source>
        <dbReference type="ARBA" id="ARBA00022679"/>
    </source>
</evidence>
<dbReference type="AlphaFoldDB" id="A0AAV8QIJ5"/>
<accession>A0AAV8QIJ5</accession>
<evidence type="ECO:0000313" key="3">
    <source>
        <dbReference type="EMBL" id="KAJ8472287.1"/>
    </source>
</evidence>
<dbReference type="GO" id="GO:0016020">
    <property type="term" value="C:membrane"/>
    <property type="evidence" value="ECO:0007669"/>
    <property type="project" value="InterPro"/>
</dbReference>
<feature type="domain" description="Beta-ketoacyl-[acyl-carrier-protein] synthase III C-terminal" evidence="2">
    <location>
        <begin position="50"/>
        <end position="130"/>
    </location>
</feature>
<dbReference type="InterPro" id="IPR012392">
    <property type="entry name" value="3-ktacl-CoA_syn"/>
</dbReference>
<keyword evidence="1" id="KW-0808">Transferase</keyword>
<dbReference type="EMBL" id="JAQQAF010000007">
    <property type="protein sequence ID" value="KAJ8472287.1"/>
    <property type="molecule type" value="Genomic_DNA"/>
</dbReference>
<comment type="caution">
    <text evidence="3">The sequence shown here is derived from an EMBL/GenBank/DDBJ whole genome shotgun (WGS) entry which is preliminary data.</text>
</comment>
<dbReference type="Proteomes" id="UP001222027">
    <property type="component" value="Unassembled WGS sequence"/>
</dbReference>
<dbReference type="InterPro" id="IPR016039">
    <property type="entry name" value="Thiolase-like"/>
</dbReference>
<evidence type="ECO:0000313" key="4">
    <source>
        <dbReference type="Proteomes" id="UP001222027"/>
    </source>
</evidence>
<evidence type="ECO:0000259" key="2">
    <source>
        <dbReference type="Pfam" id="PF08541"/>
    </source>
</evidence>
<dbReference type="Pfam" id="PF08541">
    <property type="entry name" value="ACP_syn_III_C"/>
    <property type="match status" value="1"/>
</dbReference>